<keyword evidence="9" id="KW-0393">Immunoglobulin domain</keyword>
<feature type="domain" description="Ig-like" evidence="12">
    <location>
        <begin position="139"/>
        <end position="228"/>
    </location>
</feature>
<feature type="signal peptide" evidence="11">
    <location>
        <begin position="1"/>
        <end position="21"/>
    </location>
</feature>
<evidence type="ECO:0000256" key="2">
    <source>
        <dbReference type="ARBA" id="ARBA00009844"/>
    </source>
</evidence>
<feature type="domain" description="Ig-like" evidence="12">
    <location>
        <begin position="628"/>
        <end position="698"/>
    </location>
</feature>
<keyword evidence="11" id="KW-0732">Signal</keyword>
<organism evidence="13">
    <name type="scientific">Arion vulgaris</name>
    <dbReference type="NCBI Taxonomy" id="1028688"/>
    <lineage>
        <taxon>Eukaryota</taxon>
        <taxon>Metazoa</taxon>
        <taxon>Spiralia</taxon>
        <taxon>Lophotrochozoa</taxon>
        <taxon>Mollusca</taxon>
        <taxon>Gastropoda</taxon>
        <taxon>Heterobranchia</taxon>
        <taxon>Euthyneura</taxon>
        <taxon>Panpulmonata</taxon>
        <taxon>Eupulmonata</taxon>
        <taxon>Stylommatophora</taxon>
        <taxon>Helicina</taxon>
        <taxon>Arionoidea</taxon>
        <taxon>Arionidae</taxon>
        <taxon>Arion</taxon>
    </lineage>
</organism>
<dbReference type="InterPro" id="IPR003598">
    <property type="entry name" value="Ig_sub2"/>
</dbReference>
<dbReference type="PANTHER" id="PTHR10075:SF100">
    <property type="entry name" value="FASCICLIN-2"/>
    <property type="match status" value="1"/>
</dbReference>
<evidence type="ECO:0000256" key="9">
    <source>
        <dbReference type="ARBA" id="ARBA00023319"/>
    </source>
</evidence>
<evidence type="ECO:0000256" key="4">
    <source>
        <dbReference type="ARBA" id="ARBA00022737"/>
    </source>
</evidence>
<reference evidence="13" key="1">
    <citation type="submission" date="2014-12" db="EMBL/GenBank/DDBJ databases">
        <title>Insight into the proteome of Arion vulgaris.</title>
        <authorList>
            <person name="Aradska J."/>
            <person name="Bulat T."/>
            <person name="Smidak R."/>
            <person name="Sarate P."/>
            <person name="Gangsoo J."/>
            <person name="Sialana F."/>
            <person name="Bilban M."/>
            <person name="Lubec G."/>
        </authorList>
    </citation>
    <scope>NUCLEOTIDE SEQUENCE</scope>
    <source>
        <tissue evidence="13">Skin</tissue>
    </source>
</reference>
<feature type="compositionally biased region" description="Basic and acidic residues" evidence="10">
    <location>
        <begin position="941"/>
        <end position="950"/>
    </location>
</feature>
<dbReference type="Gene3D" id="2.60.40.10">
    <property type="entry name" value="Immunoglobulins"/>
    <property type="match status" value="9"/>
</dbReference>
<keyword evidence="5" id="KW-0472">Membrane</keyword>
<dbReference type="GO" id="GO:0007156">
    <property type="term" value="P:homophilic cell adhesion via plasma membrane adhesion molecules"/>
    <property type="evidence" value="ECO:0007669"/>
    <property type="project" value="TreeGrafter"/>
</dbReference>
<comment type="subcellular location">
    <subcellularLocation>
        <location evidence="1">Membrane</location>
        <topology evidence="1">Single-pass type I membrane protein</topology>
    </subcellularLocation>
</comment>
<sequence>MTGYLSLVFFVIATFLMVSNAVTPYRQFPVGEVLLVKEPDDKYYLAKKTSVVIICQAKNAAEIVYVCTGTQIPETSVEIQDVSNIDPSLIQAKIDVTRADVQNYEGDGPFWCTCSAVDSRGQVKVTSRKGYVYVAYLNSKFATHPASTRATIGENVEFMCQAPEGDPIPKIMWKKDSRRADMDGNPRIFTTDKGSLVIKSVTKKDSGMYRCIARSIAGRRESEGAYLTITALEESAEPSLVVSPVQGISPEDDGKAMATQQSMKTYFTTEPLETYYITEDKPLLIDCAVVSADIFTWRCNSKRMEKERQTVIQGLDSAGNRNIQSQLKITYSDVQVFHAEVGDSSTYQCICIAWFQDSSTPGGWGRLDSQPEFGFVKLAYLNSTFRNEPSDIIANLNTDVTLACEPPRGQPDPAVYWHKDGKRLDSHRIYTMNSLGHLTIHKVQQNDEGTYTCIAVNAAKAAQSRSASLTINSDLAASTTTSLPSIDFPEVIPSTPVFFIDFQSEYTLEKDGTKAMVCAVMSAEQMTIECGGKRLATEEYDLQSKVHRDSGKRLLVVKTVVTAEKVAKMPDDYFCQCTAWFLNEQRAWKNLLSSKGYVRSTARSVYIRDQFQIIPVDVYANFQAEERIECNPPEGYPSPTVYWLKDGTRIYSDQDPNFVILTEGTLVIEYVRVIDEGKYVCVAENEAGIRSSHPVQLTVIGKPEQTIATTEMIKPDITTHTPEDTTTIDPYITTLTEPVFSEELNKEYYIIKGQPVTLECTVIAAKQLLFVCNGEVLTETSLTDVNYLYPENQFYSRKNSLVVTKVEVEKHTGSKPYTCACRAYYHKKDDDPPQLKYVDSSPAVIQVPYMSNHFEQEPSDTEVTYLGSAELSCKAPNGAPQPEVHWLKNGFRILQSERIKIESSGNLVINKFYAEDVGAYTCVAENFVRSRPSRTANVSLADEKVTKSDNEPNTVQPEPETTVTGIDSSVYYPSAPYISKDLQEVYYLIDNKPTIISCEAYDVELITFICGMQTVEDPEVKARAETVVLKNGSIQIVKVTEALVQVSKKEVENYSPGNEYWCQCHANFRVIDSEVYQQISSIKGVVKIADHEGSTCGQMLADCDKLFLFGNDLDLCAAFPEYTTCMDDFINKCAGIVDENTMRNANMTYIDTQRKCFLEPKCPELENCKRVPSNSPSSGLTVQNFCSDGSNLVQCIDSALAACNVRLTPTEEKLKESLFAVVNWFTNFCKRMILGSESLTSCEKMKTCDTYIGQLAADNATSWCRLMSSLVECTNDAVNVCQMDELRNDLEHLHSEARYIYCSKDDYEETNGYLEPVITPVEPSRESKQEGDAEPKSETAKDNNGSTMLCTSVLLTAILQLLIMIIQPLR</sequence>
<keyword evidence="4" id="KW-0677">Repeat</keyword>
<feature type="compositionally biased region" description="Basic and acidic residues" evidence="10">
    <location>
        <begin position="1323"/>
        <end position="1341"/>
    </location>
</feature>
<dbReference type="InterPro" id="IPR013098">
    <property type="entry name" value="Ig_I-set"/>
</dbReference>
<dbReference type="InterPro" id="IPR036179">
    <property type="entry name" value="Ig-like_dom_sf"/>
</dbReference>
<keyword evidence="7" id="KW-0675">Receptor</keyword>
<dbReference type="Pfam" id="PF25609">
    <property type="entry name" value="Unc5_NetrinR_N"/>
    <property type="match status" value="5"/>
</dbReference>
<proteinExistence type="inferred from homology"/>
<accession>A0A0B6ZQM5</accession>
<evidence type="ECO:0000313" key="13">
    <source>
        <dbReference type="EMBL" id="CEK70015.1"/>
    </source>
</evidence>
<dbReference type="PROSITE" id="PS50835">
    <property type="entry name" value="IG_LIKE"/>
    <property type="match status" value="4"/>
</dbReference>
<evidence type="ECO:0000256" key="7">
    <source>
        <dbReference type="ARBA" id="ARBA00023170"/>
    </source>
</evidence>
<dbReference type="FunFam" id="2.60.40.10:FF:000189">
    <property type="entry name" value="Neogenin isoform 3"/>
    <property type="match status" value="2"/>
</dbReference>
<dbReference type="SMART" id="SM00408">
    <property type="entry name" value="IGc2"/>
    <property type="match status" value="4"/>
</dbReference>
<dbReference type="InterPro" id="IPR007110">
    <property type="entry name" value="Ig-like_dom"/>
</dbReference>
<dbReference type="Pfam" id="PF07679">
    <property type="entry name" value="I-set"/>
    <property type="match status" value="3"/>
</dbReference>
<keyword evidence="8" id="KW-0325">Glycoprotein</keyword>
<feature type="chain" id="PRO_5036466635" description="Ig-like domain-containing protein" evidence="11">
    <location>
        <begin position="22"/>
        <end position="1370"/>
    </location>
</feature>
<dbReference type="GO" id="GO:0030424">
    <property type="term" value="C:axon"/>
    <property type="evidence" value="ECO:0007669"/>
    <property type="project" value="TreeGrafter"/>
</dbReference>
<keyword evidence="6" id="KW-1015">Disulfide bond</keyword>
<dbReference type="InterPro" id="IPR013783">
    <property type="entry name" value="Ig-like_fold"/>
</dbReference>
<evidence type="ECO:0000256" key="1">
    <source>
        <dbReference type="ARBA" id="ARBA00004479"/>
    </source>
</evidence>
<dbReference type="GO" id="GO:0098632">
    <property type="term" value="F:cell-cell adhesion mediator activity"/>
    <property type="evidence" value="ECO:0007669"/>
    <property type="project" value="TreeGrafter"/>
</dbReference>
<dbReference type="InterPro" id="IPR057755">
    <property type="entry name" value="UNC5A-D-like_N"/>
</dbReference>
<protein>
    <recommendedName>
        <fullName evidence="12">Ig-like domain-containing protein</fullName>
    </recommendedName>
</protein>
<dbReference type="GO" id="GO:0070593">
    <property type="term" value="P:dendrite self-avoidance"/>
    <property type="evidence" value="ECO:0007669"/>
    <property type="project" value="TreeGrafter"/>
</dbReference>
<feature type="region of interest" description="Disordered" evidence="10">
    <location>
        <begin position="939"/>
        <end position="960"/>
    </location>
</feature>
<dbReference type="GO" id="GO:0005886">
    <property type="term" value="C:plasma membrane"/>
    <property type="evidence" value="ECO:0007669"/>
    <property type="project" value="TreeGrafter"/>
</dbReference>
<evidence type="ECO:0000256" key="5">
    <source>
        <dbReference type="ARBA" id="ARBA00023136"/>
    </source>
</evidence>
<dbReference type="InterPro" id="IPR003599">
    <property type="entry name" value="Ig_sub"/>
</dbReference>
<feature type="region of interest" description="Disordered" evidence="10">
    <location>
        <begin position="1317"/>
        <end position="1344"/>
    </location>
</feature>
<feature type="domain" description="Ig-like" evidence="12">
    <location>
        <begin position="842"/>
        <end position="939"/>
    </location>
</feature>
<evidence type="ECO:0000256" key="3">
    <source>
        <dbReference type="ARBA" id="ARBA00022473"/>
    </source>
</evidence>
<dbReference type="EMBL" id="HACG01023150">
    <property type="protein sequence ID" value="CEK70015.1"/>
    <property type="molecule type" value="Transcribed_RNA"/>
</dbReference>
<keyword evidence="3" id="KW-0217">Developmental protein</keyword>
<dbReference type="PANTHER" id="PTHR10075">
    <property type="entry name" value="BASIGIN RELATED"/>
    <property type="match status" value="1"/>
</dbReference>
<dbReference type="Pfam" id="PF13927">
    <property type="entry name" value="Ig_3"/>
    <property type="match status" value="1"/>
</dbReference>
<evidence type="ECO:0000256" key="11">
    <source>
        <dbReference type="SAM" id="SignalP"/>
    </source>
</evidence>
<dbReference type="SUPFAM" id="SSF48726">
    <property type="entry name" value="Immunoglobulin"/>
    <property type="match status" value="4"/>
</dbReference>
<evidence type="ECO:0000256" key="10">
    <source>
        <dbReference type="SAM" id="MobiDB-lite"/>
    </source>
</evidence>
<comment type="similarity">
    <text evidence="2">Belongs to the unc-5 family.</text>
</comment>
<name>A0A0B6ZQM5_9EUPU</name>
<evidence type="ECO:0000256" key="6">
    <source>
        <dbReference type="ARBA" id="ARBA00023157"/>
    </source>
</evidence>
<dbReference type="SMART" id="SM00409">
    <property type="entry name" value="IG"/>
    <property type="match status" value="6"/>
</dbReference>
<evidence type="ECO:0000256" key="8">
    <source>
        <dbReference type="ARBA" id="ARBA00023180"/>
    </source>
</evidence>
<feature type="compositionally biased region" description="Polar residues" evidence="10">
    <location>
        <begin position="951"/>
        <end position="960"/>
    </location>
</feature>
<gene>
    <name evidence="13" type="primary">ORF72476</name>
</gene>
<feature type="domain" description="Ig-like" evidence="12">
    <location>
        <begin position="371"/>
        <end position="470"/>
    </location>
</feature>
<evidence type="ECO:0000259" key="12">
    <source>
        <dbReference type="PROSITE" id="PS50835"/>
    </source>
</evidence>
<dbReference type="GO" id="GO:0007411">
    <property type="term" value="P:axon guidance"/>
    <property type="evidence" value="ECO:0007669"/>
    <property type="project" value="TreeGrafter"/>
</dbReference>